<feature type="domain" description="CRAL-TRIO" evidence="1">
    <location>
        <begin position="88"/>
        <end position="199"/>
    </location>
</feature>
<evidence type="ECO:0000313" key="2">
    <source>
        <dbReference type="EMBL" id="KAH7962813.1"/>
    </source>
</evidence>
<dbReference type="GO" id="GO:0140284">
    <property type="term" value="C:endoplasmic reticulum-endosome membrane contact site"/>
    <property type="evidence" value="ECO:0007669"/>
    <property type="project" value="TreeGrafter"/>
</dbReference>
<dbReference type="Gene3D" id="3.40.525.10">
    <property type="entry name" value="CRAL-TRIO lipid binding domain"/>
    <property type="match status" value="1"/>
</dbReference>
<dbReference type="SUPFAM" id="SSF52087">
    <property type="entry name" value="CRAL/TRIO domain"/>
    <property type="match status" value="1"/>
</dbReference>
<dbReference type="VEuPathDB" id="VectorBase:RSAN_034014"/>
<reference evidence="2" key="2">
    <citation type="submission" date="2021-09" db="EMBL/GenBank/DDBJ databases">
        <authorList>
            <person name="Jia N."/>
            <person name="Wang J."/>
            <person name="Shi W."/>
            <person name="Du L."/>
            <person name="Sun Y."/>
            <person name="Zhan W."/>
            <person name="Jiang J."/>
            <person name="Wang Q."/>
            <person name="Zhang B."/>
            <person name="Ji P."/>
            <person name="Sakyi L.B."/>
            <person name="Cui X."/>
            <person name="Yuan T."/>
            <person name="Jiang B."/>
            <person name="Yang W."/>
            <person name="Lam T.T.-Y."/>
            <person name="Chang Q."/>
            <person name="Ding S."/>
            <person name="Wang X."/>
            <person name="Zhu J."/>
            <person name="Ruan X."/>
            <person name="Zhao L."/>
            <person name="Wei J."/>
            <person name="Que T."/>
            <person name="Du C."/>
            <person name="Cheng J."/>
            <person name="Dai P."/>
            <person name="Han X."/>
            <person name="Huang E."/>
            <person name="Gao Y."/>
            <person name="Liu J."/>
            <person name="Shao H."/>
            <person name="Ye R."/>
            <person name="Li L."/>
            <person name="Wei W."/>
            <person name="Wang X."/>
            <person name="Wang C."/>
            <person name="Huo Q."/>
            <person name="Li W."/>
            <person name="Guo W."/>
            <person name="Chen H."/>
            <person name="Chen S."/>
            <person name="Zhou L."/>
            <person name="Zhou L."/>
            <person name="Ni X."/>
            <person name="Tian J."/>
            <person name="Zhou Y."/>
            <person name="Sheng Y."/>
            <person name="Liu T."/>
            <person name="Pan Y."/>
            <person name="Xia L."/>
            <person name="Li J."/>
            <person name="Zhao F."/>
            <person name="Cao W."/>
        </authorList>
    </citation>
    <scope>NUCLEOTIDE SEQUENCE</scope>
    <source>
        <strain evidence="2">Rsan-2018</strain>
        <tissue evidence="2">Larvae</tissue>
    </source>
</reference>
<dbReference type="AlphaFoldDB" id="A0A9D4Q1K4"/>
<proteinExistence type="predicted"/>
<dbReference type="InterPro" id="IPR036865">
    <property type="entry name" value="CRAL-TRIO_dom_sf"/>
</dbReference>
<comment type="caution">
    <text evidence="2">The sequence shown here is derived from an EMBL/GenBank/DDBJ whole genome shotgun (WGS) entry which is preliminary data.</text>
</comment>
<dbReference type="Pfam" id="PF00650">
    <property type="entry name" value="CRAL_TRIO"/>
    <property type="match status" value="1"/>
</dbReference>
<protein>
    <recommendedName>
        <fullName evidence="1">CRAL-TRIO domain-containing protein</fullName>
    </recommendedName>
</protein>
<dbReference type="EMBL" id="JABSTV010001249">
    <property type="protein sequence ID" value="KAH7962813.1"/>
    <property type="molecule type" value="Genomic_DNA"/>
</dbReference>
<reference evidence="2" key="1">
    <citation type="journal article" date="2020" name="Cell">
        <title>Large-Scale Comparative Analyses of Tick Genomes Elucidate Their Genetic Diversity and Vector Capacities.</title>
        <authorList>
            <consortium name="Tick Genome and Microbiome Consortium (TIGMIC)"/>
            <person name="Jia N."/>
            <person name="Wang J."/>
            <person name="Shi W."/>
            <person name="Du L."/>
            <person name="Sun Y."/>
            <person name="Zhan W."/>
            <person name="Jiang J.F."/>
            <person name="Wang Q."/>
            <person name="Zhang B."/>
            <person name="Ji P."/>
            <person name="Bell-Sakyi L."/>
            <person name="Cui X.M."/>
            <person name="Yuan T.T."/>
            <person name="Jiang B.G."/>
            <person name="Yang W.F."/>
            <person name="Lam T.T."/>
            <person name="Chang Q.C."/>
            <person name="Ding S.J."/>
            <person name="Wang X.J."/>
            <person name="Zhu J.G."/>
            <person name="Ruan X.D."/>
            <person name="Zhao L."/>
            <person name="Wei J.T."/>
            <person name="Ye R.Z."/>
            <person name="Que T.C."/>
            <person name="Du C.H."/>
            <person name="Zhou Y.H."/>
            <person name="Cheng J.X."/>
            <person name="Dai P.F."/>
            <person name="Guo W.B."/>
            <person name="Han X.H."/>
            <person name="Huang E.J."/>
            <person name="Li L.F."/>
            <person name="Wei W."/>
            <person name="Gao Y.C."/>
            <person name="Liu J.Z."/>
            <person name="Shao H.Z."/>
            <person name="Wang X."/>
            <person name="Wang C.C."/>
            <person name="Yang T.C."/>
            <person name="Huo Q.B."/>
            <person name="Li W."/>
            <person name="Chen H.Y."/>
            <person name="Chen S.E."/>
            <person name="Zhou L.G."/>
            <person name="Ni X.B."/>
            <person name="Tian J.H."/>
            <person name="Sheng Y."/>
            <person name="Liu T."/>
            <person name="Pan Y.S."/>
            <person name="Xia L.Y."/>
            <person name="Li J."/>
            <person name="Zhao F."/>
            <person name="Cao W.C."/>
        </authorList>
    </citation>
    <scope>NUCLEOTIDE SEQUENCE</scope>
    <source>
        <strain evidence="2">Rsan-2018</strain>
    </source>
</reference>
<evidence type="ECO:0000313" key="3">
    <source>
        <dbReference type="Proteomes" id="UP000821837"/>
    </source>
</evidence>
<evidence type="ECO:0000259" key="1">
    <source>
        <dbReference type="Pfam" id="PF00650"/>
    </source>
</evidence>
<dbReference type="GO" id="GO:0012505">
    <property type="term" value="C:endomembrane system"/>
    <property type="evidence" value="ECO:0007669"/>
    <property type="project" value="TreeGrafter"/>
</dbReference>
<dbReference type="PANTHER" id="PTHR46384">
    <property type="entry name" value="MOTILE SPERM DOMAIN-CONTAINING PROTEIN 2"/>
    <property type="match status" value="1"/>
</dbReference>
<dbReference type="PANTHER" id="PTHR46384:SF1">
    <property type="entry name" value="MOTILE SPERM DOMAIN-CONTAINING PROTEIN 2"/>
    <property type="match status" value="1"/>
</dbReference>
<dbReference type="InterPro" id="IPR053012">
    <property type="entry name" value="ER-organelle_contact"/>
</dbReference>
<dbReference type="CDD" id="cd00170">
    <property type="entry name" value="SEC14"/>
    <property type="match status" value="1"/>
</dbReference>
<name>A0A9D4Q1K4_RHISA</name>
<keyword evidence="3" id="KW-1185">Reference proteome</keyword>
<accession>A0A9D4Q1K4</accession>
<gene>
    <name evidence="2" type="ORF">HPB52_018066</name>
</gene>
<sequence length="218" mass="25778">MPYMLDNDDFGDRVYWDRVTMENIKELRQRLQQWPERHELCYPDELQRVMEDDDYCRNIVGQVRLNMTSAHKFVADMLAWRRAMKLHVVLRNKNYIKGLADPDRVKQVFLFFVEKLFNECHAKKITILMDCTDIGVSNIDIDLLKFVVDVFDKKYPIGLAILRMIKSLLTFGADRLKTVNKQDIQQYIDAKYLPVRMGGMDTYEYTYVPGKPLGDRAH</sequence>
<dbReference type="InterPro" id="IPR001251">
    <property type="entry name" value="CRAL-TRIO_dom"/>
</dbReference>
<dbReference type="Proteomes" id="UP000821837">
    <property type="component" value="Chromosome 3"/>
</dbReference>
<organism evidence="2 3">
    <name type="scientific">Rhipicephalus sanguineus</name>
    <name type="common">Brown dog tick</name>
    <name type="synonym">Ixodes sanguineus</name>
    <dbReference type="NCBI Taxonomy" id="34632"/>
    <lineage>
        <taxon>Eukaryota</taxon>
        <taxon>Metazoa</taxon>
        <taxon>Ecdysozoa</taxon>
        <taxon>Arthropoda</taxon>
        <taxon>Chelicerata</taxon>
        <taxon>Arachnida</taxon>
        <taxon>Acari</taxon>
        <taxon>Parasitiformes</taxon>
        <taxon>Ixodida</taxon>
        <taxon>Ixodoidea</taxon>
        <taxon>Ixodidae</taxon>
        <taxon>Rhipicephalinae</taxon>
        <taxon>Rhipicephalus</taxon>
        <taxon>Rhipicephalus</taxon>
    </lineage>
</organism>